<dbReference type="RefSeq" id="WP_307350676.1">
    <property type="nucleotide sequence ID" value="NZ_JAUSVS010000006.1"/>
</dbReference>
<dbReference type="CDD" id="cd14789">
    <property type="entry name" value="Tiki"/>
    <property type="match status" value="1"/>
</dbReference>
<keyword evidence="2" id="KW-1185">Reference proteome</keyword>
<protein>
    <submittedName>
        <fullName evidence="1">Uncharacterized protein YbaP (TraB family)</fullName>
    </submittedName>
</protein>
<evidence type="ECO:0000313" key="2">
    <source>
        <dbReference type="Proteomes" id="UP001228905"/>
    </source>
</evidence>
<name>A0ABU0ITR5_9CAUL</name>
<evidence type="ECO:0000313" key="1">
    <source>
        <dbReference type="EMBL" id="MDQ0465397.1"/>
    </source>
</evidence>
<gene>
    <name evidence="1" type="ORF">QO010_003184</name>
</gene>
<dbReference type="InterPro" id="IPR047111">
    <property type="entry name" value="YbaP-like"/>
</dbReference>
<dbReference type="Pfam" id="PF01963">
    <property type="entry name" value="TraB_PrgY_gumN"/>
    <property type="match status" value="1"/>
</dbReference>
<accession>A0ABU0ITR5</accession>
<sequence>MAFNFSRAWKRLVAAATVWLVGFGVAAAQPPVWVVRDADSTVVIFGSVHVLPPGLDWKPKVLTDALAKADDLWFELPFDPASQAAGVEVVKAKGLLPPGESLLAKLTPAGRERLARLAPKLGLSLEQMDRLRPWLADVTVGLVDMSQRGAGAADGVEQTIEKATPPTALRKAFETADEQIGFFADAPEADQLASLEDTLRQIEEEPDAYNRLLAAWLSGDLKALQTEGLEPMKRASPDLFDRMITQRNNRWVEAITQRMAGSGETVIVVGAGHLVGPDGVPALLRARGFKVEGPR</sequence>
<organism evidence="1 2">
    <name type="scientific">Caulobacter ginsengisoli</name>
    <dbReference type="NCBI Taxonomy" id="400775"/>
    <lineage>
        <taxon>Bacteria</taxon>
        <taxon>Pseudomonadati</taxon>
        <taxon>Pseudomonadota</taxon>
        <taxon>Alphaproteobacteria</taxon>
        <taxon>Caulobacterales</taxon>
        <taxon>Caulobacteraceae</taxon>
        <taxon>Caulobacter</taxon>
    </lineage>
</organism>
<proteinExistence type="predicted"/>
<dbReference type="PANTHER" id="PTHR40590:SF1">
    <property type="entry name" value="CYTOPLASMIC PROTEIN"/>
    <property type="match status" value="1"/>
</dbReference>
<comment type="caution">
    <text evidence="1">The sequence shown here is derived from an EMBL/GenBank/DDBJ whole genome shotgun (WGS) entry which is preliminary data.</text>
</comment>
<dbReference type="PANTHER" id="PTHR40590">
    <property type="entry name" value="CYTOPLASMIC PROTEIN-RELATED"/>
    <property type="match status" value="1"/>
</dbReference>
<dbReference type="InterPro" id="IPR002816">
    <property type="entry name" value="TraB/PrgY/GumN_fam"/>
</dbReference>
<dbReference type="Proteomes" id="UP001228905">
    <property type="component" value="Unassembled WGS sequence"/>
</dbReference>
<reference evidence="1 2" key="1">
    <citation type="submission" date="2023-07" db="EMBL/GenBank/DDBJ databases">
        <title>Genomic Encyclopedia of Type Strains, Phase IV (KMG-IV): sequencing the most valuable type-strain genomes for metagenomic binning, comparative biology and taxonomic classification.</title>
        <authorList>
            <person name="Goeker M."/>
        </authorList>
    </citation>
    <scope>NUCLEOTIDE SEQUENCE [LARGE SCALE GENOMIC DNA]</scope>
    <source>
        <strain evidence="1 2">DSM 18695</strain>
    </source>
</reference>
<dbReference type="EMBL" id="JAUSVS010000006">
    <property type="protein sequence ID" value="MDQ0465397.1"/>
    <property type="molecule type" value="Genomic_DNA"/>
</dbReference>